<evidence type="ECO:0000256" key="1">
    <source>
        <dbReference type="SAM" id="MobiDB-lite"/>
    </source>
</evidence>
<dbReference type="InterPro" id="IPR037360">
    <property type="entry name" value="COMMD9"/>
</dbReference>
<evidence type="ECO:0000259" key="2">
    <source>
        <dbReference type="Pfam" id="PF13976"/>
    </source>
</evidence>
<reference evidence="4" key="1">
    <citation type="submission" date="2019-10" db="EMBL/GenBank/DDBJ databases">
        <authorList>
            <person name="Zhang R."/>
            <person name="Pan Y."/>
            <person name="Wang J."/>
            <person name="Ma R."/>
            <person name="Yu S."/>
        </authorList>
    </citation>
    <scope>NUCLEOTIDE SEQUENCE</scope>
    <source>
        <strain evidence="4">LA-IB0</strain>
        <tissue evidence="4">Leaf</tissue>
    </source>
</reference>
<keyword evidence="5" id="KW-1185">Reference proteome</keyword>
<feature type="region of interest" description="Disordered" evidence="1">
    <location>
        <begin position="254"/>
        <end position="279"/>
    </location>
</feature>
<protein>
    <recommendedName>
        <fullName evidence="6">GAG-pre-integrase domain-containing protein</fullName>
    </recommendedName>
</protein>
<accession>A0AAV6XHC8</accession>
<organism evidence="4 5">
    <name type="scientific">Buddleja alternifolia</name>
    <dbReference type="NCBI Taxonomy" id="168488"/>
    <lineage>
        <taxon>Eukaryota</taxon>
        <taxon>Viridiplantae</taxon>
        <taxon>Streptophyta</taxon>
        <taxon>Embryophyta</taxon>
        <taxon>Tracheophyta</taxon>
        <taxon>Spermatophyta</taxon>
        <taxon>Magnoliopsida</taxon>
        <taxon>eudicotyledons</taxon>
        <taxon>Gunneridae</taxon>
        <taxon>Pentapetalae</taxon>
        <taxon>asterids</taxon>
        <taxon>lamiids</taxon>
        <taxon>Lamiales</taxon>
        <taxon>Scrophulariaceae</taxon>
        <taxon>Buddlejeae</taxon>
        <taxon>Buddleja</taxon>
    </lineage>
</organism>
<comment type="caution">
    <text evidence="4">The sequence shown here is derived from an EMBL/GenBank/DDBJ whole genome shotgun (WGS) entry which is preliminary data.</text>
</comment>
<dbReference type="Pfam" id="PF14223">
    <property type="entry name" value="Retrotran_gag_2"/>
    <property type="match status" value="1"/>
</dbReference>
<proteinExistence type="predicted"/>
<dbReference type="Pfam" id="PF22936">
    <property type="entry name" value="Pol_BBD"/>
    <property type="match status" value="1"/>
</dbReference>
<evidence type="ECO:0008006" key="6">
    <source>
        <dbReference type="Google" id="ProtNLM"/>
    </source>
</evidence>
<dbReference type="PANTHER" id="PTHR15663">
    <property type="entry name" value="COMM DOMAIN-CONTAINING PROTEIN 9"/>
    <property type="match status" value="1"/>
</dbReference>
<sequence>MMGDGNHSMWGHLPLLVRANSKESVEYILQALWRTRRTGLDAADRQIFRDILQLPNDPDLDPEWSLRLERSRELLLFNLLFILDEGETQRNIAWRMESGQVSGLGMELLNQSNYRVWRTCMESYLVGEDLWEVVDGDDTKSPAPESVDAFKKWKQQNAKAKFILKRSISDNLFDHIMRCKSVHEIWKTLDRLFNKKDEARLQILENELANTTQGWAKQPSLKELENLLSSQESLAKQMASVSIKESEGNALVARKSNFKGKGKQDSSSSYEGKEETSNTTEKKIIRRVVDALASINFEDDWIIDSGCGNHLTGDSSKFSSLKEYNGNDVIVTSDNTVHHVENEGTVIIGDKDKDSILLKNVYHVPRMNKNLFSVANVVNAGNYVLFGPQDVKILRNIKELKADVVHTVKSVNNLFVLSATDSYIKKMSSNDNAHTWHARLGRLSMDKLTTMVKMNLVKGLPELTNFGNGEICEGCQYGKAHRLPFDKSSSQYWYSCKKQRDKSLLVCLRVLIRRCVYENVNKDEIQKLFPAEVLPELQRLLTLLLQKFQKEWREDISKDRVVLPRLKAMTWNMANQSVEHTEPTAVINLKLQGDAQPNMGERNVKFQLAKDTMEMMLKSMYCIRDQLSDPVETPNGHIVQNSNIV</sequence>
<dbReference type="PANTHER" id="PTHR15663:SF4">
    <property type="entry name" value="COMM DOMAIN-CONTAINING PROTEIN 9"/>
    <property type="match status" value="1"/>
</dbReference>
<gene>
    <name evidence="4" type="ORF">BUALT_Bualt07G0087300</name>
</gene>
<evidence type="ECO:0000259" key="3">
    <source>
        <dbReference type="Pfam" id="PF22936"/>
    </source>
</evidence>
<dbReference type="AlphaFoldDB" id="A0AAV6XHC8"/>
<evidence type="ECO:0000313" key="5">
    <source>
        <dbReference type="Proteomes" id="UP000826271"/>
    </source>
</evidence>
<evidence type="ECO:0000313" key="4">
    <source>
        <dbReference type="EMBL" id="KAG8379427.1"/>
    </source>
</evidence>
<feature type="domain" description="Retrovirus-related Pol polyprotein from transposon TNT 1-94-like beta-barrel" evidence="3">
    <location>
        <begin position="301"/>
        <end position="381"/>
    </location>
</feature>
<dbReference type="EMBL" id="WHWC01000007">
    <property type="protein sequence ID" value="KAG8379427.1"/>
    <property type="molecule type" value="Genomic_DNA"/>
</dbReference>
<dbReference type="Proteomes" id="UP000826271">
    <property type="component" value="Unassembled WGS sequence"/>
</dbReference>
<dbReference type="InterPro" id="IPR025724">
    <property type="entry name" value="GAG-pre-integrase_dom"/>
</dbReference>
<feature type="domain" description="GAG-pre-integrase" evidence="2">
    <location>
        <begin position="414"/>
        <end position="479"/>
    </location>
</feature>
<dbReference type="InterPro" id="IPR054722">
    <property type="entry name" value="PolX-like_BBD"/>
</dbReference>
<name>A0AAV6XHC8_9LAMI</name>
<dbReference type="Pfam" id="PF13976">
    <property type="entry name" value="gag_pre-integrs"/>
    <property type="match status" value="1"/>
</dbReference>